<dbReference type="Pfam" id="PF13443">
    <property type="entry name" value="HTH_26"/>
    <property type="match status" value="1"/>
</dbReference>
<accession>A0A0D1I8Z3</accession>
<gene>
    <name evidence="2" type="ORF">SC09_contig4orf00192</name>
</gene>
<dbReference type="CDD" id="cd00093">
    <property type="entry name" value="HTH_XRE"/>
    <property type="match status" value="1"/>
</dbReference>
<evidence type="ECO:0000259" key="1">
    <source>
        <dbReference type="PROSITE" id="PS50943"/>
    </source>
</evidence>
<comment type="caution">
    <text evidence="2">The sequence shown here is derived from an EMBL/GenBank/DDBJ whole genome shotgun (WGS) entry which is preliminary data.</text>
</comment>
<dbReference type="PATRIC" id="fig|1423.173.peg.3951"/>
<dbReference type="SMART" id="SM00530">
    <property type="entry name" value="HTH_XRE"/>
    <property type="match status" value="1"/>
</dbReference>
<evidence type="ECO:0000313" key="2">
    <source>
        <dbReference type="EMBL" id="KIU05418.1"/>
    </source>
</evidence>
<organism evidence="2 3">
    <name type="scientific">Bacillus subtilis</name>
    <dbReference type="NCBI Taxonomy" id="1423"/>
    <lineage>
        <taxon>Bacteria</taxon>
        <taxon>Bacillati</taxon>
        <taxon>Bacillota</taxon>
        <taxon>Bacilli</taxon>
        <taxon>Bacillales</taxon>
        <taxon>Bacillaceae</taxon>
        <taxon>Bacillus</taxon>
    </lineage>
</organism>
<name>A0A0D1I8Z3_BACIU</name>
<reference evidence="2 3" key="1">
    <citation type="submission" date="2014-12" db="EMBL/GenBank/DDBJ databases">
        <title>Comparative genome analysis of Bacillus coagulans HM-08, Clostridium butyricum HM-68, Bacillus subtilis HM-66 and Bacillus licheniformis BL-09.</title>
        <authorList>
            <person name="Zhang H."/>
        </authorList>
    </citation>
    <scope>NUCLEOTIDE SEQUENCE [LARGE SCALE GENOMIC DNA]</scope>
    <source>
        <strain evidence="2 3">HM-66</strain>
    </source>
</reference>
<dbReference type="InterPro" id="IPR010982">
    <property type="entry name" value="Lambda_DNA-bd_dom_sf"/>
</dbReference>
<dbReference type="InterPro" id="IPR001387">
    <property type="entry name" value="Cro/C1-type_HTH"/>
</dbReference>
<feature type="domain" description="HTH cro/C1-type" evidence="1">
    <location>
        <begin position="9"/>
        <end position="62"/>
    </location>
</feature>
<dbReference type="RefSeq" id="WP_043858606.1">
    <property type="nucleotide sequence ID" value="NZ_JARRSJ010000106.1"/>
</dbReference>
<protein>
    <submittedName>
        <fullName evidence="2">Transcriptional regulator</fullName>
    </submittedName>
</protein>
<dbReference type="GO" id="GO:0003677">
    <property type="term" value="F:DNA binding"/>
    <property type="evidence" value="ECO:0007669"/>
    <property type="project" value="InterPro"/>
</dbReference>
<sequence>MKLNATPRLHAVMKAKGWTQARLAEASGVTQGSISRFDKNTRHEDWHVFSIAKALGVEVEELFEIEEVTEEDAE</sequence>
<dbReference type="EMBL" id="JXBC01000013">
    <property type="protein sequence ID" value="KIU05418.1"/>
    <property type="molecule type" value="Genomic_DNA"/>
</dbReference>
<evidence type="ECO:0000313" key="3">
    <source>
        <dbReference type="Proteomes" id="UP000032247"/>
    </source>
</evidence>
<proteinExistence type="predicted"/>
<dbReference type="PROSITE" id="PS50943">
    <property type="entry name" value="HTH_CROC1"/>
    <property type="match status" value="1"/>
</dbReference>
<dbReference type="Proteomes" id="UP000032247">
    <property type="component" value="Unassembled WGS sequence"/>
</dbReference>
<dbReference type="Gene3D" id="1.10.260.40">
    <property type="entry name" value="lambda repressor-like DNA-binding domains"/>
    <property type="match status" value="1"/>
</dbReference>
<dbReference type="SUPFAM" id="SSF47413">
    <property type="entry name" value="lambda repressor-like DNA-binding domains"/>
    <property type="match status" value="1"/>
</dbReference>
<dbReference type="AlphaFoldDB" id="A0A0D1I8Z3"/>